<dbReference type="InterPro" id="IPR036269">
    <property type="entry name" value="Rho_N_sf"/>
</dbReference>
<feature type="region of interest" description="Disordered" evidence="1">
    <location>
        <begin position="328"/>
        <end position="350"/>
    </location>
</feature>
<protein>
    <recommendedName>
        <fullName evidence="3">Rho termination factor-like N-terminal domain-containing protein</fullName>
    </recommendedName>
</protein>
<organism evidence="4 5">
    <name type="scientific">Morus notabilis</name>
    <dbReference type="NCBI Taxonomy" id="981085"/>
    <lineage>
        <taxon>Eukaryota</taxon>
        <taxon>Viridiplantae</taxon>
        <taxon>Streptophyta</taxon>
        <taxon>Embryophyta</taxon>
        <taxon>Tracheophyta</taxon>
        <taxon>Spermatophyta</taxon>
        <taxon>Magnoliopsida</taxon>
        <taxon>eudicotyledons</taxon>
        <taxon>Gunneridae</taxon>
        <taxon>Pentapetalae</taxon>
        <taxon>rosids</taxon>
        <taxon>fabids</taxon>
        <taxon>Rosales</taxon>
        <taxon>Moraceae</taxon>
        <taxon>Moreae</taxon>
        <taxon>Morus</taxon>
    </lineage>
</organism>
<reference evidence="5" key="1">
    <citation type="submission" date="2013-01" db="EMBL/GenBank/DDBJ databases">
        <title>Draft Genome Sequence of a Mulberry Tree, Morus notabilis C.K. Schneid.</title>
        <authorList>
            <person name="He N."/>
            <person name="Zhao S."/>
        </authorList>
    </citation>
    <scope>NUCLEOTIDE SEQUENCE</scope>
</reference>
<keyword evidence="5" id="KW-1185">Reference proteome</keyword>
<evidence type="ECO:0000313" key="4">
    <source>
        <dbReference type="EMBL" id="EXB39076.1"/>
    </source>
</evidence>
<proteinExistence type="predicted"/>
<sequence>MAILSWYDAVRVLAMFLSIFWLWFNLSVIICLDYSLRLLVVINEQSADTNTTDSGQNYLKLSPGSSDEEKQMVMGESHGTTRQQNATAQELSFTDTKVIENASLKPEERSCEMEVVEDAESIAKASSSSSLESSNSCFNMGKSLCKNDMKANGNKEVNGGVKKQHYIAPADFHHERNRGHDRTDEHSNAIVNYIGPDAIIRSAALKEMNKTSQFKVSTSSPAKTDNCDVDQKLIDIKRTARKEGIKDSKVFALNKFNSSNSWSKTVVNGRDDRQIVTNTQHLALALQAQLGKNTIKAELELGEPVVEESNKAVIAGCKSHLNLDRQLQSPKTKRKFQSDSQSIIGPIFPPTERKLNASSVSAYKRQKSDSVDDNASLKQLMSGKHLKKSAQVECHTKERGTSLAVAEHSFSQPQESKRTGNLQLNAHMKDSSVNLNGSESLGHATHSGSADNDPNARALVQLPLPIDKLKGMKVQQLKAVAKENDMKNYSKLKKEQLIQFLTERLGNRIYR</sequence>
<feature type="transmembrane region" description="Helical" evidence="2">
    <location>
        <begin position="12"/>
        <end position="36"/>
    </location>
</feature>
<dbReference type="Proteomes" id="UP000030645">
    <property type="component" value="Unassembled WGS sequence"/>
</dbReference>
<dbReference type="EMBL" id="KE343711">
    <property type="protein sequence ID" value="EXB39076.1"/>
    <property type="molecule type" value="Genomic_DNA"/>
</dbReference>
<evidence type="ECO:0000256" key="1">
    <source>
        <dbReference type="SAM" id="MobiDB-lite"/>
    </source>
</evidence>
<evidence type="ECO:0000259" key="3">
    <source>
        <dbReference type="Pfam" id="PF07498"/>
    </source>
</evidence>
<feature type="region of interest" description="Disordered" evidence="1">
    <location>
        <begin position="432"/>
        <end position="455"/>
    </location>
</feature>
<keyword evidence="2" id="KW-0812">Transmembrane</keyword>
<accession>W9QV29</accession>
<dbReference type="GO" id="GO:0006353">
    <property type="term" value="P:DNA-templated transcription termination"/>
    <property type="evidence" value="ECO:0007669"/>
    <property type="project" value="InterPro"/>
</dbReference>
<evidence type="ECO:0000313" key="5">
    <source>
        <dbReference type="Proteomes" id="UP000030645"/>
    </source>
</evidence>
<gene>
    <name evidence="4" type="ORF">L484_016545</name>
</gene>
<dbReference type="InterPro" id="IPR011112">
    <property type="entry name" value="Rho-like_N"/>
</dbReference>
<feature type="domain" description="Rho termination factor-like N-terminal" evidence="3">
    <location>
        <begin position="469"/>
        <end position="499"/>
    </location>
</feature>
<dbReference type="AlphaFoldDB" id="W9QV29"/>
<keyword evidence="2" id="KW-0472">Membrane</keyword>
<feature type="compositionally biased region" description="Polar residues" evidence="1">
    <location>
        <begin position="78"/>
        <end position="89"/>
    </location>
</feature>
<dbReference type="SUPFAM" id="SSF68912">
    <property type="entry name" value="Rho N-terminal domain-like"/>
    <property type="match status" value="1"/>
</dbReference>
<dbReference type="Pfam" id="PF07498">
    <property type="entry name" value="Rho_N"/>
    <property type="match status" value="1"/>
</dbReference>
<name>W9QV29_9ROSA</name>
<feature type="compositionally biased region" description="Polar residues" evidence="1">
    <location>
        <begin position="48"/>
        <end position="65"/>
    </location>
</feature>
<keyword evidence="2" id="KW-1133">Transmembrane helix</keyword>
<feature type="region of interest" description="Disordered" evidence="1">
    <location>
        <begin position="48"/>
        <end position="89"/>
    </location>
</feature>
<evidence type="ECO:0000256" key="2">
    <source>
        <dbReference type="SAM" id="Phobius"/>
    </source>
</evidence>